<feature type="transmembrane region" description="Helical" evidence="1">
    <location>
        <begin position="28"/>
        <end position="50"/>
    </location>
</feature>
<dbReference type="AlphaFoldDB" id="A0A0N4W865"/>
<evidence type="ECO:0000313" key="3">
    <source>
        <dbReference type="Proteomes" id="UP000268014"/>
    </source>
</evidence>
<reference evidence="2 3" key="2">
    <citation type="submission" date="2018-11" db="EMBL/GenBank/DDBJ databases">
        <authorList>
            <consortium name="Pathogen Informatics"/>
        </authorList>
    </citation>
    <scope>NUCLEOTIDE SEQUENCE [LARGE SCALE GENOMIC DNA]</scope>
    <source>
        <strain evidence="2 3">MHpl1</strain>
    </source>
</reference>
<protein>
    <submittedName>
        <fullName evidence="4">Transmembrane protein</fullName>
    </submittedName>
</protein>
<evidence type="ECO:0000313" key="2">
    <source>
        <dbReference type="EMBL" id="VDO28774.1"/>
    </source>
</evidence>
<dbReference type="WBParaSite" id="HPLM_0000637701-mRNA-1">
    <property type="protein sequence ID" value="HPLM_0000637701-mRNA-1"/>
    <property type="gene ID" value="HPLM_0000637701"/>
</dbReference>
<dbReference type="Proteomes" id="UP000268014">
    <property type="component" value="Unassembled WGS sequence"/>
</dbReference>
<evidence type="ECO:0000313" key="4">
    <source>
        <dbReference type="WBParaSite" id="HPLM_0000637701-mRNA-1"/>
    </source>
</evidence>
<keyword evidence="1" id="KW-0812">Transmembrane</keyword>
<evidence type="ECO:0000256" key="1">
    <source>
        <dbReference type="SAM" id="Phobius"/>
    </source>
</evidence>
<dbReference type="OrthoDB" id="5788478at2759"/>
<reference evidence="4" key="1">
    <citation type="submission" date="2017-02" db="UniProtKB">
        <authorList>
            <consortium name="WormBaseParasite"/>
        </authorList>
    </citation>
    <scope>IDENTIFICATION</scope>
</reference>
<keyword evidence="3" id="KW-1185">Reference proteome</keyword>
<keyword evidence="1" id="KW-1133">Transmembrane helix</keyword>
<keyword evidence="1" id="KW-0472">Membrane</keyword>
<organism evidence="4">
    <name type="scientific">Haemonchus placei</name>
    <name type="common">Barber's pole worm</name>
    <dbReference type="NCBI Taxonomy" id="6290"/>
    <lineage>
        <taxon>Eukaryota</taxon>
        <taxon>Metazoa</taxon>
        <taxon>Ecdysozoa</taxon>
        <taxon>Nematoda</taxon>
        <taxon>Chromadorea</taxon>
        <taxon>Rhabditida</taxon>
        <taxon>Rhabditina</taxon>
        <taxon>Rhabditomorpha</taxon>
        <taxon>Strongyloidea</taxon>
        <taxon>Trichostrongylidae</taxon>
        <taxon>Haemonchus</taxon>
    </lineage>
</organism>
<dbReference type="EMBL" id="UZAF01016483">
    <property type="protein sequence ID" value="VDO28774.1"/>
    <property type="molecule type" value="Genomic_DNA"/>
</dbReference>
<sequence length="198" mass="22517">MDFFDVRKLTSGQTKDAILLGDVRLPDYSAIAFLPVIMIGAVVLGICGVCQYKRWKHEKKQIAHLNQFYDIFEGAPLRRRKMVMVDHSDIDEVSHVDISLESVLRILQPSFTSSLSIFTSSRMFAQPLAVFFYTMWYKNHNKKKAVHGILQIAKQNPILIDISFCWASAHCLSHSAANNWMTTILSVPREGLQTTQIS</sequence>
<gene>
    <name evidence="2" type="ORF">HPLM_LOCUS6369</name>
</gene>
<name>A0A0N4W865_HAEPC</name>
<proteinExistence type="predicted"/>
<accession>A0A0N4W865</accession>